<dbReference type="RefSeq" id="WP_085235522.1">
    <property type="nucleotide sequence ID" value="NZ_AP022613.1"/>
</dbReference>
<dbReference type="Pfam" id="PF10118">
    <property type="entry name" value="Metal_hydrol"/>
    <property type="match status" value="1"/>
</dbReference>
<keyword evidence="2" id="KW-1185">Reference proteome</keyword>
<name>A0A1X1SWJ9_9MYCO</name>
<proteinExistence type="predicted"/>
<dbReference type="PANTHER" id="PTHR39456">
    <property type="entry name" value="METAL-DEPENDENT HYDROLASE"/>
    <property type="match status" value="1"/>
</dbReference>
<accession>A0A1X1SWJ9</accession>
<dbReference type="Proteomes" id="UP000467385">
    <property type="component" value="Chromosome"/>
</dbReference>
<evidence type="ECO:0000313" key="1">
    <source>
        <dbReference type="EMBL" id="BBZ37405.1"/>
    </source>
</evidence>
<dbReference type="EMBL" id="AP022613">
    <property type="protein sequence ID" value="BBZ37405.1"/>
    <property type="molecule type" value="Genomic_DNA"/>
</dbReference>
<gene>
    <name evidence="1" type="ORF">MCNS_04680</name>
</gene>
<reference evidence="1 2" key="1">
    <citation type="journal article" date="2019" name="Emerg. Microbes Infect.">
        <title>Comprehensive subspecies identification of 175 nontuberculous mycobacteria species based on 7547 genomic profiles.</title>
        <authorList>
            <person name="Matsumoto Y."/>
            <person name="Kinjo T."/>
            <person name="Motooka D."/>
            <person name="Nabeya D."/>
            <person name="Jung N."/>
            <person name="Uechi K."/>
            <person name="Horii T."/>
            <person name="Iida T."/>
            <person name="Fujita J."/>
            <person name="Nakamura S."/>
        </authorList>
    </citation>
    <scope>NUCLEOTIDE SEQUENCE [LARGE SCALE GENOMIC DNA]</scope>
    <source>
        <strain evidence="1 2">JCM 14738</strain>
    </source>
</reference>
<dbReference type="OrthoDB" id="4762955at2"/>
<sequence>MTDLQVRRVRFDFAGEDVPFIWQPERPAFAMLCNLMSFFAPGFEKFIVDATREGIPLIRDPEVAAEANAYLRQEAQHSAAHASHARALIRRWPGLQETVDEVAASFDHLTATKPLAWRLGYTAVIEATFTPYFKVFLDHEDKLFAPGDERVASLFLWHFVEEIEHRSSALKVYDAVHDSYPYRVKTIVGVVRHIDQVLRIISRGFRQHVPESDGGRLALLIPNGLSFNAFRGVRRAARELSTPSQATYAGVPKRELMAMLVGLVRSQGPRHDPTTERLPTFAGRWFERFDAEPKSAARWYSVGATNV</sequence>
<dbReference type="AlphaFoldDB" id="A0A1X1SWJ9"/>
<dbReference type="PANTHER" id="PTHR39456:SF1">
    <property type="entry name" value="METAL-DEPENDENT HYDROLASE"/>
    <property type="match status" value="1"/>
</dbReference>
<dbReference type="STRING" id="44010.AWC00_24980"/>
<dbReference type="InterPro" id="IPR016516">
    <property type="entry name" value="UCP07580"/>
</dbReference>
<organism evidence="1 2">
    <name type="scientific">Mycobacterium conspicuum</name>
    <dbReference type="NCBI Taxonomy" id="44010"/>
    <lineage>
        <taxon>Bacteria</taxon>
        <taxon>Bacillati</taxon>
        <taxon>Actinomycetota</taxon>
        <taxon>Actinomycetes</taxon>
        <taxon>Mycobacteriales</taxon>
        <taxon>Mycobacteriaceae</taxon>
        <taxon>Mycobacterium</taxon>
    </lineage>
</organism>
<protein>
    <submittedName>
        <fullName evidence="1">Uncharacterized protein</fullName>
    </submittedName>
</protein>
<evidence type="ECO:0000313" key="2">
    <source>
        <dbReference type="Proteomes" id="UP000467385"/>
    </source>
</evidence>